<evidence type="ECO:0000259" key="2">
    <source>
        <dbReference type="Pfam" id="PF00753"/>
    </source>
</evidence>
<dbReference type="InterPro" id="IPR036866">
    <property type="entry name" value="RibonucZ/Hydroxyglut_hydro"/>
</dbReference>
<evidence type="ECO:0000313" key="4">
    <source>
        <dbReference type="Proteomes" id="UP001321475"/>
    </source>
</evidence>
<name>A0ABN6XGA3_9CELL</name>
<dbReference type="Proteomes" id="UP001321475">
    <property type="component" value="Chromosome"/>
</dbReference>
<dbReference type="CDD" id="cd06262">
    <property type="entry name" value="metallo-hydrolase-like_MBL-fold"/>
    <property type="match status" value="1"/>
</dbReference>
<accession>A0ABN6XGA3</accession>
<protein>
    <recommendedName>
        <fullName evidence="2">Metallo-beta-lactamase domain-containing protein</fullName>
    </recommendedName>
</protein>
<feature type="region of interest" description="Disordered" evidence="1">
    <location>
        <begin position="106"/>
        <end position="154"/>
    </location>
</feature>
<dbReference type="Pfam" id="PF00753">
    <property type="entry name" value="Lactamase_B"/>
    <property type="match status" value="1"/>
</dbReference>
<gene>
    <name evidence="3" type="ORF">GCM10025865_31930</name>
</gene>
<reference evidence="4" key="1">
    <citation type="journal article" date="2019" name="Int. J. Syst. Evol. Microbiol.">
        <title>The Global Catalogue of Microorganisms (GCM) 10K type strain sequencing project: providing services to taxonomists for standard genome sequencing and annotation.</title>
        <authorList>
            <consortium name="The Broad Institute Genomics Platform"/>
            <consortium name="The Broad Institute Genome Sequencing Center for Infectious Disease"/>
            <person name="Wu L."/>
            <person name="Ma J."/>
        </authorList>
    </citation>
    <scope>NUCLEOTIDE SEQUENCE [LARGE SCALE GENOMIC DNA]</scope>
    <source>
        <strain evidence="4">NBRC 108565</strain>
    </source>
</reference>
<organism evidence="3 4">
    <name type="scientific">Paraoerskovia sediminicola</name>
    <dbReference type="NCBI Taxonomy" id="1138587"/>
    <lineage>
        <taxon>Bacteria</taxon>
        <taxon>Bacillati</taxon>
        <taxon>Actinomycetota</taxon>
        <taxon>Actinomycetes</taxon>
        <taxon>Micrococcales</taxon>
        <taxon>Cellulomonadaceae</taxon>
        <taxon>Paraoerskovia</taxon>
    </lineage>
</organism>
<dbReference type="InterPro" id="IPR001279">
    <property type="entry name" value="Metallo-B-lactamas"/>
</dbReference>
<proteinExistence type="predicted"/>
<feature type="domain" description="Metallo-beta-lactamase" evidence="2">
    <location>
        <begin position="33"/>
        <end position="87"/>
    </location>
</feature>
<keyword evidence="4" id="KW-1185">Reference proteome</keyword>
<dbReference type="EMBL" id="AP027729">
    <property type="protein sequence ID" value="BDZ43894.1"/>
    <property type="molecule type" value="Genomic_DNA"/>
</dbReference>
<evidence type="ECO:0000256" key="1">
    <source>
        <dbReference type="SAM" id="MobiDB-lite"/>
    </source>
</evidence>
<sequence>MQTAASEHESPAPGRDLDEVAPGVHVATAEIWSSLCTVVVATDGSCLVVDPGITADEIDGLARTIDDRGWRVAAGLSTHHHWDHVLWRALLGGAPRWASPATVAAARRSREHNETEADAAAPGHDHSLTGHLTALPVPDVATTPRCRGTVPERS</sequence>
<dbReference type="SUPFAM" id="SSF56281">
    <property type="entry name" value="Metallo-hydrolase/oxidoreductase"/>
    <property type="match status" value="1"/>
</dbReference>
<dbReference type="Gene3D" id="3.60.15.10">
    <property type="entry name" value="Ribonuclease Z/Hydroxyacylglutathione hydrolase-like"/>
    <property type="match status" value="1"/>
</dbReference>
<evidence type="ECO:0000313" key="3">
    <source>
        <dbReference type="EMBL" id="BDZ43894.1"/>
    </source>
</evidence>